<evidence type="ECO:0000256" key="3">
    <source>
        <dbReference type="RuleBase" id="RU361153"/>
    </source>
</evidence>
<dbReference type="GO" id="GO:0009251">
    <property type="term" value="P:glucan catabolic process"/>
    <property type="evidence" value="ECO:0007669"/>
    <property type="project" value="TreeGrafter"/>
</dbReference>
<sequence length="344" mass="38022">MRLHDILALVALGGLTLGATAAEAATPRGGVNLAGPGFASGKIPGRLNWDYMFPKQGEIEYYTQQGMSLFRLPILWERIQPQLSGKLDAAYLREVKDFVEASRKAGAEVILDIHNYGKFHGKFIGTPDVPTAAFVDLWVRLGREFGRDRHVLFDLMNEPQQGSADEWVDIQQAVIDGLRKAGVKNRIIVSGVKWDGAHNFEKDNGAALARLHDPVRPLLYQAHQYFDADSSGRSPNCIPQDQVVGKLSPFVDWLKTHHAQGILGEFGVSQTPECLADLKAAMTYLHAQPDVIYGWTYWAGGPLWGPYMYSIEPAKDGTEKPQMDVLRPFLATKGHAGSRHHSAP</sequence>
<proteinExistence type="inferred from homology"/>
<keyword evidence="4" id="KW-0732">Signal</keyword>
<name>A0A967EI96_9PROT</name>
<dbReference type="Gene3D" id="3.20.20.80">
    <property type="entry name" value="Glycosidases"/>
    <property type="match status" value="1"/>
</dbReference>
<protein>
    <submittedName>
        <fullName evidence="6">Cellulase family glycosylhydrolase</fullName>
    </submittedName>
</protein>
<gene>
    <name evidence="6" type="ORF">GOB87_02525</name>
</gene>
<feature type="chain" id="PRO_5037582415" evidence="4">
    <location>
        <begin position="22"/>
        <end position="344"/>
    </location>
</feature>
<comment type="caution">
    <text evidence="6">The sequence shown here is derived from an EMBL/GenBank/DDBJ whole genome shotgun (WGS) entry which is preliminary data.</text>
</comment>
<dbReference type="Pfam" id="PF00150">
    <property type="entry name" value="Cellulase"/>
    <property type="match status" value="1"/>
</dbReference>
<evidence type="ECO:0000313" key="7">
    <source>
        <dbReference type="Proteomes" id="UP000597459"/>
    </source>
</evidence>
<evidence type="ECO:0000259" key="5">
    <source>
        <dbReference type="Pfam" id="PF00150"/>
    </source>
</evidence>
<keyword evidence="7" id="KW-1185">Reference proteome</keyword>
<reference evidence="6" key="1">
    <citation type="submission" date="2019-11" db="EMBL/GenBank/DDBJ databases">
        <title>Description of new Acetobacter species.</title>
        <authorList>
            <person name="Cleenwerck I."/>
            <person name="Sombolestani A.S."/>
        </authorList>
    </citation>
    <scope>NUCLEOTIDE SEQUENCE</scope>
    <source>
        <strain evidence="6">LMG 1626</strain>
    </source>
</reference>
<keyword evidence="1 3" id="KW-0378">Hydrolase</keyword>
<dbReference type="SUPFAM" id="SSF51445">
    <property type="entry name" value="(Trans)glycosidases"/>
    <property type="match status" value="1"/>
</dbReference>
<dbReference type="Proteomes" id="UP000597459">
    <property type="component" value="Unassembled WGS sequence"/>
</dbReference>
<dbReference type="GO" id="GO:0004553">
    <property type="term" value="F:hydrolase activity, hydrolyzing O-glycosyl compounds"/>
    <property type="evidence" value="ECO:0007669"/>
    <property type="project" value="InterPro"/>
</dbReference>
<organism evidence="6 7">
    <name type="scientific">Acetobacter estunensis</name>
    <dbReference type="NCBI Taxonomy" id="104097"/>
    <lineage>
        <taxon>Bacteria</taxon>
        <taxon>Pseudomonadati</taxon>
        <taxon>Pseudomonadota</taxon>
        <taxon>Alphaproteobacteria</taxon>
        <taxon>Acetobacterales</taxon>
        <taxon>Acetobacteraceae</taxon>
        <taxon>Acetobacter</taxon>
    </lineage>
</organism>
<dbReference type="AlphaFoldDB" id="A0A967EI96"/>
<dbReference type="PANTHER" id="PTHR34142">
    <property type="entry name" value="ENDO-BETA-1,4-GLUCANASE A"/>
    <property type="match status" value="1"/>
</dbReference>
<keyword evidence="2 3" id="KW-0326">Glycosidase</keyword>
<dbReference type="EMBL" id="WOTH01000003">
    <property type="protein sequence ID" value="NHO52839.1"/>
    <property type="molecule type" value="Genomic_DNA"/>
</dbReference>
<feature type="signal peptide" evidence="4">
    <location>
        <begin position="1"/>
        <end position="21"/>
    </location>
</feature>
<evidence type="ECO:0000313" key="6">
    <source>
        <dbReference type="EMBL" id="NHO52839.1"/>
    </source>
</evidence>
<evidence type="ECO:0000256" key="1">
    <source>
        <dbReference type="ARBA" id="ARBA00022801"/>
    </source>
</evidence>
<dbReference type="InterPro" id="IPR001547">
    <property type="entry name" value="Glyco_hydro_5"/>
</dbReference>
<comment type="similarity">
    <text evidence="3">Belongs to the glycosyl hydrolase 5 (cellulase A) family.</text>
</comment>
<dbReference type="InterPro" id="IPR017853">
    <property type="entry name" value="GH"/>
</dbReference>
<accession>A0A967EI96</accession>
<evidence type="ECO:0000256" key="4">
    <source>
        <dbReference type="SAM" id="SignalP"/>
    </source>
</evidence>
<dbReference type="PANTHER" id="PTHR34142:SF1">
    <property type="entry name" value="GLYCOSIDE HYDROLASE FAMILY 5 DOMAIN-CONTAINING PROTEIN"/>
    <property type="match status" value="1"/>
</dbReference>
<evidence type="ECO:0000256" key="2">
    <source>
        <dbReference type="ARBA" id="ARBA00023295"/>
    </source>
</evidence>
<dbReference type="RefSeq" id="WP_166312980.1">
    <property type="nucleotide sequence ID" value="NZ_WOTH01000003.1"/>
</dbReference>
<feature type="domain" description="Glycoside hydrolase family 5" evidence="5">
    <location>
        <begin position="54"/>
        <end position="299"/>
    </location>
</feature>